<dbReference type="GO" id="GO:0005634">
    <property type="term" value="C:nucleus"/>
    <property type="evidence" value="ECO:0007669"/>
    <property type="project" value="TreeGrafter"/>
</dbReference>
<name>A0A0C7MV16_9SACH</name>
<evidence type="ECO:0000313" key="3">
    <source>
        <dbReference type="Proteomes" id="UP000054304"/>
    </source>
</evidence>
<dbReference type="STRING" id="1245769.A0A0C7MV16"/>
<dbReference type="Pfam" id="PF10330">
    <property type="entry name" value="Stb3"/>
    <property type="match status" value="1"/>
</dbReference>
<feature type="region of interest" description="Disordered" evidence="1">
    <location>
        <begin position="248"/>
        <end position="277"/>
    </location>
</feature>
<keyword evidence="3" id="KW-1185">Reference proteome</keyword>
<dbReference type="RefSeq" id="XP_022627622.1">
    <property type="nucleotide sequence ID" value="XM_022773116.1"/>
</dbReference>
<dbReference type="Proteomes" id="UP000054304">
    <property type="component" value="Unassembled WGS sequence"/>
</dbReference>
<evidence type="ECO:0000256" key="1">
    <source>
        <dbReference type="SAM" id="MobiDB-lite"/>
    </source>
</evidence>
<protein>
    <submittedName>
        <fullName evidence="2">LALA0S03e01750g1_1</fullName>
    </submittedName>
</protein>
<dbReference type="EMBL" id="LN736362">
    <property type="protein sequence ID" value="CEP61388.1"/>
    <property type="molecule type" value="Genomic_DNA"/>
</dbReference>
<dbReference type="PANTHER" id="PTHR28164:SF1">
    <property type="entry name" value="PROTEIN STB3"/>
    <property type="match status" value="1"/>
</dbReference>
<gene>
    <name evidence="2" type="ORF">LALA0_S03e01750g</name>
</gene>
<dbReference type="PANTHER" id="PTHR28164">
    <property type="entry name" value="PROTEIN STB3"/>
    <property type="match status" value="1"/>
</dbReference>
<accession>A0A0C7MV16</accession>
<feature type="compositionally biased region" description="Polar residues" evidence="1">
    <location>
        <begin position="412"/>
        <end position="435"/>
    </location>
</feature>
<dbReference type="AlphaFoldDB" id="A0A0C7MV16"/>
<dbReference type="OrthoDB" id="5391991at2759"/>
<dbReference type="GO" id="GO:0000432">
    <property type="term" value="P:positive regulation of transcription from RNA polymerase II promoter by glucose"/>
    <property type="evidence" value="ECO:0007669"/>
    <property type="project" value="TreeGrafter"/>
</dbReference>
<dbReference type="HOGENOM" id="CLU_039968_0_0_1"/>
<evidence type="ECO:0000313" key="2">
    <source>
        <dbReference type="EMBL" id="CEP61388.1"/>
    </source>
</evidence>
<feature type="compositionally biased region" description="Low complexity" evidence="1">
    <location>
        <begin position="445"/>
        <end position="458"/>
    </location>
</feature>
<feature type="compositionally biased region" description="Basic and acidic residues" evidence="1">
    <location>
        <begin position="312"/>
        <end position="324"/>
    </location>
</feature>
<feature type="compositionally biased region" description="Polar residues" evidence="1">
    <location>
        <begin position="328"/>
        <end position="352"/>
    </location>
</feature>
<dbReference type="InterPro" id="IPR018818">
    <property type="entry name" value="Stb3"/>
</dbReference>
<dbReference type="GeneID" id="34684811"/>
<dbReference type="GO" id="GO:0043565">
    <property type="term" value="F:sequence-specific DNA binding"/>
    <property type="evidence" value="ECO:0007669"/>
    <property type="project" value="TreeGrafter"/>
</dbReference>
<feature type="compositionally biased region" description="Low complexity" evidence="1">
    <location>
        <begin position="263"/>
        <end position="277"/>
    </location>
</feature>
<sequence>MTAGVDKIDLCPKTDLTDGVKLEKELVETAGSNSITTTNNLLVSPAKISELLLSEGPLAIRFITKALCKQMPGFAELSASKQRRLIMAALEMGDRTSCVVFTKIGWGHWSATKVENAADFDKEREATNIANSKIKDLMSQERRKSSSVSQTRKVEAAGAAGLKRELELRGGSRAAMFLDENALAFDDEEYDDNVGDLAGNHDEIDDDNDFHDNGYDFFKKRKSSIVVYAENSPPDELDHEAAALHSSASLRPSLKSHRRSSSKIRSASVSKRSSFRGSNASLEAITRRLSSPANVIDKQNTKVATGSSGPKTAKDAETRGREPRLSFSKESSLRSTLLSHANHKSSPIQRAIDSSQNKDLSYYRLNSPSSGLNGLSSSIGEDDGAAIEEDEDLDRLDDTDEEDWKHIGAESLRNSRATSQIRSPPQVQSPHSLATNRPGLERQPSHLSLSPPTLLGGSESIPKSQSAANLKQEPQAETQDAAFLLMSLKS</sequence>
<feature type="compositionally biased region" description="Polar residues" evidence="1">
    <location>
        <begin position="293"/>
        <end position="310"/>
    </location>
</feature>
<feature type="region of interest" description="Disordered" evidence="1">
    <location>
        <begin position="293"/>
        <end position="352"/>
    </location>
</feature>
<reference evidence="2 3" key="1">
    <citation type="submission" date="2014-12" db="EMBL/GenBank/DDBJ databases">
        <authorList>
            <person name="Neuveglise Cecile"/>
        </authorList>
    </citation>
    <scope>NUCLEOTIDE SEQUENCE [LARGE SCALE GENOMIC DNA]</scope>
    <source>
        <strain evidence="2 3">CBS 12615</strain>
    </source>
</reference>
<organism evidence="2 3">
    <name type="scientific">Lachancea lanzarotensis</name>
    <dbReference type="NCBI Taxonomy" id="1245769"/>
    <lineage>
        <taxon>Eukaryota</taxon>
        <taxon>Fungi</taxon>
        <taxon>Dikarya</taxon>
        <taxon>Ascomycota</taxon>
        <taxon>Saccharomycotina</taxon>
        <taxon>Saccharomycetes</taxon>
        <taxon>Saccharomycetales</taxon>
        <taxon>Saccharomycetaceae</taxon>
        <taxon>Lachancea</taxon>
    </lineage>
</organism>
<feature type="region of interest" description="Disordered" evidence="1">
    <location>
        <begin position="407"/>
        <end position="476"/>
    </location>
</feature>
<proteinExistence type="predicted"/>